<protein>
    <submittedName>
        <fullName evidence="2">Uncharacterized protein</fullName>
    </submittedName>
</protein>
<dbReference type="Proteomes" id="UP001374579">
    <property type="component" value="Unassembled WGS sequence"/>
</dbReference>
<feature type="region of interest" description="Disordered" evidence="1">
    <location>
        <begin position="548"/>
        <end position="572"/>
    </location>
</feature>
<keyword evidence="3" id="KW-1185">Reference proteome</keyword>
<dbReference type="GO" id="GO:0016601">
    <property type="term" value="P:Rac protein signal transduction"/>
    <property type="evidence" value="ECO:0007669"/>
    <property type="project" value="TreeGrafter"/>
</dbReference>
<dbReference type="PANTHER" id="PTHR15703:SF3">
    <property type="entry name" value="GRANULE ASSOCIATED RAC AND RHOG EFFECTOR PROTEIN 1"/>
    <property type="match status" value="1"/>
</dbReference>
<name>A0AAN9BYW0_9CAEN</name>
<feature type="region of interest" description="Disordered" evidence="1">
    <location>
        <begin position="471"/>
        <end position="506"/>
    </location>
</feature>
<feature type="compositionally biased region" description="Gly residues" evidence="1">
    <location>
        <begin position="490"/>
        <end position="503"/>
    </location>
</feature>
<evidence type="ECO:0000256" key="1">
    <source>
        <dbReference type="SAM" id="MobiDB-lite"/>
    </source>
</evidence>
<reference evidence="2 3" key="1">
    <citation type="submission" date="2024-02" db="EMBL/GenBank/DDBJ databases">
        <title>Chromosome-scale genome assembly of the rough periwinkle Littorina saxatilis.</title>
        <authorList>
            <person name="De Jode A."/>
            <person name="Faria R."/>
            <person name="Formenti G."/>
            <person name="Sims Y."/>
            <person name="Smith T.P."/>
            <person name="Tracey A."/>
            <person name="Wood J.M.D."/>
            <person name="Zagrodzka Z.B."/>
            <person name="Johannesson K."/>
            <person name="Butlin R.K."/>
            <person name="Leder E.H."/>
        </authorList>
    </citation>
    <scope>NUCLEOTIDE SEQUENCE [LARGE SCALE GENOMIC DNA]</scope>
    <source>
        <strain evidence="2">Snail1</strain>
        <tissue evidence="2">Muscle</tissue>
    </source>
</reference>
<feature type="compositionally biased region" description="Low complexity" evidence="1">
    <location>
        <begin position="551"/>
        <end position="570"/>
    </location>
</feature>
<sequence>MEKMRHFLGSRSALGMMPPSSGAESGSVFHINNCSEDGLGQEMRDCYQGIEEFRSAMKNLDGAGTHLTESLAHVLRGTNYQRVGEQLSGGFREVYGSQGSLRFLEQLKEMEGVLLGAQVPREGGQEDLRMTYAQTSCHVLLLFAKLQKQYFHMCHQKMADLIHHLLAAKDPDRSSEITKFILKLGLAEELSPDKAIASLPSTPWGSPKLRGKVSHGSPKSQRGFKLFHLFERKPSPEEGRSAFYVSMPEGDRTSREPTPELLVELQGSQPVTAGSLGSLAPNPEGSLLGSVPLVTRTDEMNNECAPDFTPEDSANALASEEDLDSVISLLSGVNCRSPALPPTPNSMLSIPEDPLRDTSPSTPNSMHSGPELHHLHSPMQLTVPNMYRMRSPVSDSHVDELQIPRLQAQVHRRSEGCLDLSGMGRNTWPHPHHQHHQHHRASLPAVQLHPSYHQAYDPAMADPLGLPGRYLSQDFTVPSRPPPGYLGSSSSGGGSGSGNGSMCGSGLTPGLQWSSYGGGGGGVGVGMEMRNSGTWPLYQPVNMPMGDSLNSSWSGAQDGSDGSDDSSNGDHFFAVGKDLVSAMDSRHESSDDEGDGGRNKIQKDFFDYDRQIGCTNTWPMMQHLPTSGIHFPPAGDYNDLLDPPPPTPHRPLQMQWSDPLATRSNVWSAANTGGVTGQKSSQGIPPPNNTSQSMHGFGRLN</sequence>
<dbReference type="EMBL" id="JBAMIC010000001">
    <property type="protein sequence ID" value="KAK7114132.1"/>
    <property type="molecule type" value="Genomic_DNA"/>
</dbReference>
<dbReference type="PANTHER" id="PTHR15703">
    <property type="entry name" value="RIKEN CDNA 4931406P16 GENE"/>
    <property type="match status" value="1"/>
</dbReference>
<feature type="compositionally biased region" description="Polar residues" evidence="1">
    <location>
        <begin position="669"/>
        <end position="694"/>
    </location>
</feature>
<dbReference type="AlphaFoldDB" id="A0AAN9BYW0"/>
<comment type="caution">
    <text evidence="2">The sequence shown here is derived from an EMBL/GenBank/DDBJ whole genome shotgun (WGS) entry which is preliminary data.</text>
</comment>
<feature type="region of interest" description="Disordered" evidence="1">
    <location>
        <begin position="341"/>
        <end position="374"/>
    </location>
</feature>
<evidence type="ECO:0000313" key="2">
    <source>
        <dbReference type="EMBL" id="KAK7114132.1"/>
    </source>
</evidence>
<feature type="region of interest" description="Disordered" evidence="1">
    <location>
        <begin position="1"/>
        <end position="22"/>
    </location>
</feature>
<accession>A0AAN9BYW0</accession>
<dbReference type="GO" id="GO:1905762">
    <property type="term" value="F:CCR4-NOT complex binding"/>
    <property type="evidence" value="ECO:0007669"/>
    <property type="project" value="TreeGrafter"/>
</dbReference>
<evidence type="ECO:0000313" key="3">
    <source>
        <dbReference type="Proteomes" id="UP001374579"/>
    </source>
</evidence>
<feature type="compositionally biased region" description="Polar residues" evidence="1">
    <location>
        <begin position="358"/>
        <end position="367"/>
    </location>
</feature>
<organism evidence="2 3">
    <name type="scientific">Littorina saxatilis</name>
    <dbReference type="NCBI Taxonomy" id="31220"/>
    <lineage>
        <taxon>Eukaryota</taxon>
        <taxon>Metazoa</taxon>
        <taxon>Spiralia</taxon>
        <taxon>Lophotrochozoa</taxon>
        <taxon>Mollusca</taxon>
        <taxon>Gastropoda</taxon>
        <taxon>Caenogastropoda</taxon>
        <taxon>Littorinimorpha</taxon>
        <taxon>Littorinoidea</taxon>
        <taxon>Littorinidae</taxon>
        <taxon>Littorina</taxon>
    </lineage>
</organism>
<proteinExistence type="predicted"/>
<feature type="region of interest" description="Disordered" evidence="1">
    <location>
        <begin position="669"/>
        <end position="701"/>
    </location>
</feature>
<dbReference type="InterPro" id="IPR043385">
    <property type="entry name" value="GARRE1"/>
</dbReference>
<gene>
    <name evidence="2" type="ORF">V1264_000247</name>
</gene>